<evidence type="ECO:0000313" key="2">
    <source>
        <dbReference type="EMBL" id="WVZ17256.1"/>
    </source>
</evidence>
<dbReference type="AlphaFoldDB" id="A0AAQ3NY64"/>
<gene>
    <name evidence="2" type="ORF">V8G54_010238</name>
</gene>
<organism evidence="2 3">
    <name type="scientific">Vigna mungo</name>
    <name type="common">Black gram</name>
    <name type="synonym">Phaseolus mungo</name>
    <dbReference type="NCBI Taxonomy" id="3915"/>
    <lineage>
        <taxon>Eukaryota</taxon>
        <taxon>Viridiplantae</taxon>
        <taxon>Streptophyta</taxon>
        <taxon>Embryophyta</taxon>
        <taxon>Tracheophyta</taxon>
        <taxon>Spermatophyta</taxon>
        <taxon>Magnoliopsida</taxon>
        <taxon>eudicotyledons</taxon>
        <taxon>Gunneridae</taxon>
        <taxon>Pentapetalae</taxon>
        <taxon>rosids</taxon>
        <taxon>fabids</taxon>
        <taxon>Fabales</taxon>
        <taxon>Fabaceae</taxon>
        <taxon>Papilionoideae</taxon>
        <taxon>50 kb inversion clade</taxon>
        <taxon>NPAAA clade</taxon>
        <taxon>indigoferoid/millettioid clade</taxon>
        <taxon>Phaseoleae</taxon>
        <taxon>Vigna</taxon>
    </lineage>
</organism>
<proteinExistence type="predicted"/>
<accession>A0AAQ3NY64</accession>
<feature type="region of interest" description="Disordered" evidence="1">
    <location>
        <begin position="19"/>
        <end position="62"/>
    </location>
</feature>
<evidence type="ECO:0000256" key="1">
    <source>
        <dbReference type="SAM" id="MobiDB-lite"/>
    </source>
</evidence>
<protein>
    <submittedName>
        <fullName evidence="2">Uncharacterized protein</fullName>
    </submittedName>
</protein>
<sequence>MYAVLIHIVQIMLQRRRGNAPANGATGMRTQPRVNAGNVLSSSPSSNSPKHTTHVSPSLPLSETTPPSTVFLWYVCVGIICTKILQVPVTLGHLLKSLQKVGLNLHRTVVLLLSTSIPIN</sequence>
<reference evidence="2 3" key="1">
    <citation type="journal article" date="2023" name="Life. Sci Alliance">
        <title>Evolutionary insights into 3D genome organization and epigenetic landscape of Vigna mungo.</title>
        <authorList>
            <person name="Junaid A."/>
            <person name="Singh B."/>
            <person name="Bhatia S."/>
        </authorList>
    </citation>
    <scope>NUCLEOTIDE SEQUENCE [LARGE SCALE GENOMIC DNA]</scope>
    <source>
        <strain evidence="2">Urdbean</strain>
    </source>
</reference>
<name>A0AAQ3NY64_VIGMU</name>
<keyword evidence="3" id="KW-1185">Reference proteome</keyword>
<feature type="non-terminal residue" evidence="2">
    <location>
        <position position="120"/>
    </location>
</feature>
<dbReference type="Proteomes" id="UP001374535">
    <property type="component" value="Chromosome 3"/>
</dbReference>
<evidence type="ECO:0000313" key="3">
    <source>
        <dbReference type="Proteomes" id="UP001374535"/>
    </source>
</evidence>
<dbReference type="EMBL" id="CP144698">
    <property type="protein sequence ID" value="WVZ17256.1"/>
    <property type="molecule type" value="Genomic_DNA"/>
</dbReference>